<name>A0A9K3DC51_9EUKA</name>
<dbReference type="EMBL" id="BDIP01007277">
    <property type="protein sequence ID" value="GIQ91178.1"/>
    <property type="molecule type" value="Genomic_DNA"/>
</dbReference>
<comment type="caution">
    <text evidence="1">The sequence shown here is derived from an EMBL/GenBank/DDBJ whole genome shotgun (WGS) entry which is preliminary data.</text>
</comment>
<evidence type="ECO:0000313" key="1">
    <source>
        <dbReference type="EMBL" id="GIQ91178.1"/>
    </source>
</evidence>
<reference evidence="1 2" key="1">
    <citation type="journal article" date="2018" name="PLoS ONE">
        <title>The draft genome of Kipferlia bialata reveals reductive genome evolution in fornicate parasites.</title>
        <authorList>
            <person name="Tanifuji G."/>
            <person name="Takabayashi S."/>
            <person name="Kume K."/>
            <person name="Takagi M."/>
            <person name="Nakayama T."/>
            <person name="Kamikawa R."/>
            <person name="Inagaki Y."/>
            <person name="Hashimoto T."/>
        </authorList>
    </citation>
    <scope>NUCLEOTIDE SEQUENCE [LARGE SCALE GENOMIC DNA]</scope>
    <source>
        <strain evidence="1">NY0173</strain>
    </source>
</reference>
<proteinExistence type="predicted"/>
<sequence>MYVCLCDYPVNAVNLSYTLKLKPRRIVFAGLTQNMPDLNKNLKRHHSRDFAKAGIEVKFFNLGIGNSPDAIIK</sequence>
<organism evidence="1 2">
    <name type="scientific">Kipferlia bialata</name>
    <dbReference type="NCBI Taxonomy" id="797122"/>
    <lineage>
        <taxon>Eukaryota</taxon>
        <taxon>Metamonada</taxon>
        <taxon>Carpediemonas-like organisms</taxon>
        <taxon>Kipferlia</taxon>
    </lineage>
</organism>
<accession>A0A9K3DC51</accession>
<gene>
    <name evidence="1" type="ORF">KIPB_014315</name>
</gene>
<dbReference type="AlphaFoldDB" id="A0A9K3DC51"/>
<feature type="non-terminal residue" evidence="1">
    <location>
        <position position="1"/>
    </location>
</feature>
<evidence type="ECO:0000313" key="2">
    <source>
        <dbReference type="Proteomes" id="UP000265618"/>
    </source>
</evidence>
<dbReference type="Proteomes" id="UP000265618">
    <property type="component" value="Unassembled WGS sequence"/>
</dbReference>
<protein>
    <submittedName>
        <fullName evidence="1">Uncharacterized protein</fullName>
    </submittedName>
</protein>
<keyword evidence="2" id="KW-1185">Reference proteome</keyword>